<reference evidence="1" key="1">
    <citation type="submission" date="2020-08" db="EMBL/GenBank/DDBJ databases">
        <title>Multicomponent nature underlies the extraordinary mechanical properties of spider dragline silk.</title>
        <authorList>
            <person name="Kono N."/>
            <person name="Nakamura H."/>
            <person name="Mori M."/>
            <person name="Yoshida Y."/>
            <person name="Ohtoshi R."/>
            <person name="Malay A.D."/>
            <person name="Moran D.A.P."/>
            <person name="Tomita M."/>
            <person name="Numata K."/>
            <person name="Arakawa K."/>
        </authorList>
    </citation>
    <scope>NUCLEOTIDE SEQUENCE</scope>
</reference>
<accession>A0A8X6TEG1</accession>
<protein>
    <submittedName>
        <fullName evidence="1">Uncharacterized protein</fullName>
    </submittedName>
</protein>
<sequence length="179" mass="20366">MVNEKSCLYEKNSGEINLLIGADHAGELLTGNVKHLSGGLVAVHTLLGWTVRDTLGIDDSSEKRSKTETQEIALKHFRETVSRDNTGRYKLNLPWLGGHPSLHDNKEMIQKRLKNTVRSLKSTNRLNEYEEVFNQWEREGIIEQINQNNDISKDIGVHYLPHRAVFKDTSTTKVSPVFD</sequence>
<dbReference type="PANTHER" id="PTHR47331:SF1">
    <property type="entry name" value="GAG-LIKE PROTEIN"/>
    <property type="match status" value="1"/>
</dbReference>
<evidence type="ECO:0000313" key="1">
    <source>
        <dbReference type="EMBL" id="GFT07670.1"/>
    </source>
</evidence>
<comment type="caution">
    <text evidence="1">The sequence shown here is derived from an EMBL/GenBank/DDBJ whole genome shotgun (WGS) entry which is preliminary data.</text>
</comment>
<keyword evidence="2" id="KW-1185">Reference proteome</keyword>
<dbReference type="Proteomes" id="UP000887013">
    <property type="component" value="Unassembled WGS sequence"/>
</dbReference>
<dbReference type="AlphaFoldDB" id="A0A8X6TEG1"/>
<dbReference type="OrthoDB" id="6435129at2759"/>
<organism evidence="1 2">
    <name type="scientific">Nephila pilipes</name>
    <name type="common">Giant wood spider</name>
    <name type="synonym">Nephila maculata</name>
    <dbReference type="NCBI Taxonomy" id="299642"/>
    <lineage>
        <taxon>Eukaryota</taxon>
        <taxon>Metazoa</taxon>
        <taxon>Ecdysozoa</taxon>
        <taxon>Arthropoda</taxon>
        <taxon>Chelicerata</taxon>
        <taxon>Arachnida</taxon>
        <taxon>Araneae</taxon>
        <taxon>Araneomorphae</taxon>
        <taxon>Entelegynae</taxon>
        <taxon>Araneoidea</taxon>
        <taxon>Nephilidae</taxon>
        <taxon>Nephila</taxon>
    </lineage>
</organism>
<dbReference type="EMBL" id="BMAW01008231">
    <property type="protein sequence ID" value="GFT07670.1"/>
    <property type="molecule type" value="Genomic_DNA"/>
</dbReference>
<proteinExistence type="predicted"/>
<name>A0A8X6TEG1_NEPPI</name>
<dbReference type="PANTHER" id="PTHR47331">
    <property type="entry name" value="PHD-TYPE DOMAIN-CONTAINING PROTEIN"/>
    <property type="match status" value="1"/>
</dbReference>
<evidence type="ECO:0000313" key="2">
    <source>
        <dbReference type="Proteomes" id="UP000887013"/>
    </source>
</evidence>
<gene>
    <name evidence="1" type="primary">AVEN_144077_1</name>
    <name evidence="1" type="ORF">NPIL_214341</name>
</gene>